<dbReference type="Pfam" id="PF07963">
    <property type="entry name" value="N_methyl"/>
    <property type="match status" value="1"/>
</dbReference>
<dbReference type="PANTHER" id="PTHR30093:SF46">
    <property type="entry name" value="MSHA MINOR PILIN PROTEIN MSHB"/>
    <property type="match status" value="1"/>
</dbReference>
<evidence type="ECO:0000313" key="3">
    <source>
        <dbReference type="Proteomes" id="UP000635983"/>
    </source>
</evidence>
<evidence type="ECO:0000313" key="2">
    <source>
        <dbReference type="EMBL" id="GGK04317.1"/>
    </source>
</evidence>
<gene>
    <name evidence="2" type="ORF">GCM10009304_32930</name>
</gene>
<comment type="caution">
    <text evidence="2">The sequence shown here is derived from an EMBL/GenBank/DDBJ whole genome shotgun (WGS) entry which is preliminary data.</text>
</comment>
<dbReference type="AlphaFoldDB" id="A0A917Q0U9"/>
<dbReference type="SUPFAM" id="SSF54523">
    <property type="entry name" value="Pili subunits"/>
    <property type="match status" value="1"/>
</dbReference>
<accession>A0A917Q0U9</accession>
<dbReference type="PROSITE" id="PS00409">
    <property type="entry name" value="PROKAR_NTER_METHYL"/>
    <property type="match status" value="1"/>
</dbReference>
<keyword evidence="1" id="KW-0472">Membrane</keyword>
<dbReference type="InterPro" id="IPR012902">
    <property type="entry name" value="N_methyl_site"/>
</dbReference>
<reference evidence="2" key="1">
    <citation type="journal article" date="2014" name="Int. J. Syst. Evol. Microbiol.">
        <title>Complete genome sequence of Corynebacterium casei LMG S-19264T (=DSM 44701T), isolated from a smear-ripened cheese.</title>
        <authorList>
            <consortium name="US DOE Joint Genome Institute (JGI-PGF)"/>
            <person name="Walter F."/>
            <person name="Albersmeier A."/>
            <person name="Kalinowski J."/>
            <person name="Ruckert C."/>
        </authorList>
    </citation>
    <scope>NUCLEOTIDE SEQUENCE</scope>
    <source>
        <strain evidence="2">JCM 30078</strain>
    </source>
</reference>
<dbReference type="PANTHER" id="PTHR30093">
    <property type="entry name" value="GENERAL SECRETION PATHWAY PROTEIN G"/>
    <property type="match status" value="1"/>
</dbReference>
<dbReference type="Gene3D" id="3.30.700.10">
    <property type="entry name" value="Glycoprotein, Type 4 Pilin"/>
    <property type="match status" value="1"/>
</dbReference>
<dbReference type="NCBIfam" id="TIGR02532">
    <property type="entry name" value="IV_pilin_GFxxxE"/>
    <property type="match status" value="1"/>
</dbReference>
<reference evidence="2" key="2">
    <citation type="submission" date="2020-09" db="EMBL/GenBank/DDBJ databases">
        <authorList>
            <person name="Sun Q."/>
            <person name="Ohkuma M."/>
        </authorList>
    </citation>
    <scope>NUCLEOTIDE SEQUENCE</scope>
    <source>
        <strain evidence="2">JCM 30078</strain>
    </source>
</reference>
<evidence type="ECO:0000256" key="1">
    <source>
        <dbReference type="SAM" id="Phobius"/>
    </source>
</evidence>
<proteinExistence type="predicted"/>
<dbReference type="EMBL" id="BMPO01000008">
    <property type="protein sequence ID" value="GGK04317.1"/>
    <property type="molecule type" value="Genomic_DNA"/>
</dbReference>
<organism evidence="2 3">
    <name type="scientific">Pseudomonas matsuisoli</name>
    <dbReference type="NCBI Taxonomy" id="1515666"/>
    <lineage>
        <taxon>Bacteria</taxon>
        <taxon>Pseudomonadati</taxon>
        <taxon>Pseudomonadota</taxon>
        <taxon>Gammaproteobacteria</taxon>
        <taxon>Pseudomonadales</taxon>
        <taxon>Pseudomonadaceae</taxon>
        <taxon>Pseudomonas</taxon>
    </lineage>
</organism>
<sequence length="222" mass="23757">MQPLKGAVKQVMFFRVPPITISVVSQWKDIKVFCSDGKIISNGFRANLMKNQRGFTLIELVVVIAVLGILAAVALPHFMNTTKDAHRVTVRNAAGAFTSAVTLVRGQYELNRAGGANGCQAGNCQINVLGYGNNTVDVNAAGWPVGTERTGTPTINTSMSADECRRLWANLLQASAPTVAGDTATFTSSSNGPRCLYTYTLDGGDDVIEYNSNTGEVFVNFN</sequence>
<dbReference type="Proteomes" id="UP000635983">
    <property type="component" value="Unassembled WGS sequence"/>
</dbReference>
<dbReference type="InterPro" id="IPR045584">
    <property type="entry name" value="Pilin-like"/>
</dbReference>
<keyword evidence="1" id="KW-1133">Transmembrane helix</keyword>
<keyword evidence="3" id="KW-1185">Reference proteome</keyword>
<keyword evidence="1" id="KW-0812">Transmembrane</keyword>
<protein>
    <recommendedName>
        <fullName evidence="4">Pilin</fullName>
    </recommendedName>
</protein>
<name>A0A917Q0U9_9PSED</name>
<feature type="transmembrane region" description="Helical" evidence="1">
    <location>
        <begin position="55"/>
        <end position="79"/>
    </location>
</feature>
<evidence type="ECO:0008006" key="4">
    <source>
        <dbReference type="Google" id="ProtNLM"/>
    </source>
</evidence>